<evidence type="ECO:0000259" key="3">
    <source>
        <dbReference type="PROSITE" id="PS50882"/>
    </source>
</evidence>
<dbReference type="PROSITE" id="PS50882">
    <property type="entry name" value="YTH"/>
    <property type="match status" value="1"/>
</dbReference>
<name>A0A4Y7KR47_PAPSO</name>
<evidence type="ECO:0000256" key="1">
    <source>
        <dbReference type="RuleBase" id="RU369095"/>
    </source>
</evidence>
<dbReference type="GO" id="GO:0048024">
    <property type="term" value="P:regulation of mRNA splicing, via spliceosome"/>
    <property type="evidence" value="ECO:0007669"/>
    <property type="project" value="TreeGrafter"/>
</dbReference>
<dbReference type="AlphaFoldDB" id="A0A4Y7KR47"/>
<evidence type="ECO:0000313" key="4">
    <source>
        <dbReference type="EMBL" id="RZC74365.1"/>
    </source>
</evidence>
<dbReference type="SMR" id="A0A4Y7KR47"/>
<dbReference type="OrthoDB" id="6103986at2759"/>
<proteinExistence type="inferred from homology"/>
<evidence type="ECO:0000256" key="2">
    <source>
        <dbReference type="SAM" id="MobiDB-lite"/>
    </source>
</evidence>
<dbReference type="CDD" id="cd21134">
    <property type="entry name" value="YTH"/>
    <property type="match status" value="1"/>
</dbReference>
<keyword evidence="5" id="KW-1185">Reference proteome</keyword>
<dbReference type="InterPro" id="IPR045168">
    <property type="entry name" value="YTH_prot"/>
</dbReference>
<dbReference type="EMBL" id="CM010722">
    <property type="protein sequence ID" value="RZC74365.1"/>
    <property type="molecule type" value="Genomic_DNA"/>
</dbReference>
<dbReference type="InterPro" id="IPR007275">
    <property type="entry name" value="YTH_domain"/>
</dbReference>
<dbReference type="GO" id="GO:0003729">
    <property type="term" value="F:mRNA binding"/>
    <property type="evidence" value="ECO:0007669"/>
    <property type="project" value="UniProtKB-UniRule"/>
</dbReference>
<dbReference type="Gramene" id="RZC74365">
    <property type="protein sequence ID" value="RZC74365"/>
    <property type="gene ID" value="C5167_049848"/>
</dbReference>
<keyword evidence="1" id="KW-0694">RNA-binding</keyword>
<sequence>MIPRLVKVATYEKMVSSGRIISERSDDKDVIEDLSTNAANGNASMVNSPLTVVQKCDNAGSSSSKEHEYPYLLKAGKEMETRTSVGKLGTVKPNRLFRTRYFIIKSLNHQNIQLSLERGIWATQVMNEPILEEAFDNSGRVILIFSVNMSGFFQGYAQMMSSIGWRRENVWSEASGGTIPWGRTFKVKWLQLQNLPFQKTLHLKNPLNGYKPVKISRDCQELTPDIGEALCRLIDESLDVDGRLMRNTFSGDEVLKRSCISSPVCSPNERYMGNLPPSPMRLTRTTVLHPSSLYQQVMPAESSRFHVAHGRSPRRFPLDNLGYNFDASKVLGMMHSQAHGSSTNLHRNMDPFFLPDKWNLSSKNSAFGDLLSEDDFLEMTYEEYLQVLGRRNRRPNQSVAEPSWSIYEPPTSREKSLEDRYSHHLGDLYHSQKRSHYPSPK</sequence>
<dbReference type="GO" id="GO:0000398">
    <property type="term" value="P:mRNA splicing, via spliceosome"/>
    <property type="evidence" value="ECO:0007669"/>
    <property type="project" value="TreeGrafter"/>
</dbReference>
<dbReference type="Proteomes" id="UP000316621">
    <property type="component" value="Chromosome 8"/>
</dbReference>
<dbReference type="OMA" id="PESSCYR"/>
<dbReference type="Pfam" id="PF04146">
    <property type="entry name" value="YTH"/>
    <property type="match status" value="1"/>
</dbReference>
<protein>
    <recommendedName>
        <fullName evidence="1">YTH domain-containing family protein</fullName>
    </recommendedName>
</protein>
<feature type="domain" description="YTH" evidence="3">
    <location>
        <begin position="99"/>
        <end position="234"/>
    </location>
</feature>
<dbReference type="PANTHER" id="PTHR12357">
    <property type="entry name" value="YTH YT521-B HOMOLOGY DOMAIN-CONTAINING"/>
    <property type="match status" value="1"/>
</dbReference>
<reference evidence="4 5" key="1">
    <citation type="journal article" date="2018" name="Science">
        <title>The opium poppy genome and morphinan production.</title>
        <authorList>
            <person name="Guo L."/>
            <person name="Winzer T."/>
            <person name="Yang X."/>
            <person name="Li Y."/>
            <person name="Ning Z."/>
            <person name="He Z."/>
            <person name="Teodor R."/>
            <person name="Lu Y."/>
            <person name="Bowser T.A."/>
            <person name="Graham I.A."/>
            <person name="Ye K."/>
        </authorList>
    </citation>
    <scope>NUCLEOTIDE SEQUENCE [LARGE SCALE GENOMIC DNA]</scope>
    <source>
        <strain evidence="5">cv. HN1</strain>
        <tissue evidence="4">Leaves</tissue>
    </source>
</reference>
<dbReference type="GO" id="GO:1990247">
    <property type="term" value="F:N6-methyladenosine-containing RNA reader activity"/>
    <property type="evidence" value="ECO:0007669"/>
    <property type="project" value="UniProtKB-UniRule"/>
</dbReference>
<feature type="compositionally biased region" description="Basic residues" evidence="2">
    <location>
        <begin position="431"/>
        <end position="441"/>
    </location>
</feature>
<dbReference type="PANTHER" id="PTHR12357:SF3">
    <property type="entry name" value="YTH DOMAIN-CONTAINING PROTEIN 1"/>
    <property type="match status" value="1"/>
</dbReference>
<dbReference type="Gene3D" id="3.10.590.10">
    <property type="entry name" value="ph1033 like domains"/>
    <property type="match status" value="1"/>
</dbReference>
<comment type="similarity">
    <text evidence="1">Belongs to the YTHDF family.</text>
</comment>
<organism evidence="4 5">
    <name type="scientific">Papaver somniferum</name>
    <name type="common">Opium poppy</name>
    <dbReference type="NCBI Taxonomy" id="3469"/>
    <lineage>
        <taxon>Eukaryota</taxon>
        <taxon>Viridiplantae</taxon>
        <taxon>Streptophyta</taxon>
        <taxon>Embryophyta</taxon>
        <taxon>Tracheophyta</taxon>
        <taxon>Spermatophyta</taxon>
        <taxon>Magnoliopsida</taxon>
        <taxon>Ranunculales</taxon>
        <taxon>Papaveraceae</taxon>
        <taxon>Papaveroideae</taxon>
        <taxon>Papaver</taxon>
    </lineage>
</organism>
<feature type="region of interest" description="Disordered" evidence="2">
    <location>
        <begin position="392"/>
        <end position="441"/>
    </location>
</feature>
<dbReference type="GO" id="GO:0005654">
    <property type="term" value="C:nucleoplasm"/>
    <property type="evidence" value="ECO:0007669"/>
    <property type="project" value="TreeGrafter"/>
</dbReference>
<accession>A0A4Y7KR47</accession>
<evidence type="ECO:0000313" key="5">
    <source>
        <dbReference type="Proteomes" id="UP000316621"/>
    </source>
</evidence>
<comment type="function">
    <text evidence="1">Specifically recognizes and binds N6-methyladenosine (m6A)-containing RNAs, and regulates mRNA stability. M6A is a modification present at internal sites of mRNAs and some non-coding RNAs and plays a role in mRNA stability and processing.</text>
</comment>
<gene>
    <name evidence="4" type="ORF">C5167_049848</name>
</gene>
<dbReference type="STRING" id="3469.A0A4Y7KR47"/>
<feature type="compositionally biased region" description="Basic and acidic residues" evidence="2">
    <location>
        <begin position="411"/>
        <end position="427"/>
    </location>
</feature>